<sequence length="83" mass="9452">MSSCNHAKRMPFQRPACNLYPFPSRSTGTPSATRSLDQSMHDDLSRHYLCAGVIDSRWALGSNFVAEMDYRTGNRRSRTNRIV</sequence>
<dbReference type="EMBL" id="PQXH01000065">
    <property type="protein sequence ID" value="TGO13699.1"/>
    <property type="molecule type" value="Genomic_DNA"/>
</dbReference>
<evidence type="ECO:0000313" key="1">
    <source>
        <dbReference type="EMBL" id="TGO13699.1"/>
    </source>
</evidence>
<comment type="caution">
    <text evidence="1">The sequence shown here is derived from an EMBL/GenBank/DDBJ whole genome shotgun (WGS) entry which is preliminary data.</text>
</comment>
<dbReference type="AlphaFoldDB" id="A0A4Z1EQU2"/>
<reference evidence="1 2" key="1">
    <citation type="submission" date="2017-12" db="EMBL/GenBank/DDBJ databases">
        <title>Comparative genomics of Botrytis spp.</title>
        <authorList>
            <person name="Valero-Jimenez C.A."/>
            <person name="Tapia P."/>
            <person name="Veloso J."/>
            <person name="Silva-Moreno E."/>
            <person name="Staats M."/>
            <person name="Valdes J.H."/>
            <person name="Van Kan J.A.L."/>
        </authorList>
    </citation>
    <scope>NUCLEOTIDE SEQUENCE [LARGE SCALE GENOMIC DNA]</scope>
    <source>
        <strain evidence="1 2">Bt9001</strain>
    </source>
</reference>
<accession>A0A4Z1EQU2</accession>
<protein>
    <submittedName>
        <fullName evidence="1">Uncharacterized protein</fullName>
    </submittedName>
</protein>
<organism evidence="1 2">
    <name type="scientific">Botrytis tulipae</name>
    <dbReference type="NCBI Taxonomy" id="87230"/>
    <lineage>
        <taxon>Eukaryota</taxon>
        <taxon>Fungi</taxon>
        <taxon>Dikarya</taxon>
        <taxon>Ascomycota</taxon>
        <taxon>Pezizomycotina</taxon>
        <taxon>Leotiomycetes</taxon>
        <taxon>Helotiales</taxon>
        <taxon>Sclerotiniaceae</taxon>
        <taxon>Botrytis</taxon>
    </lineage>
</organism>
<dbReference type="Proteomes" id="UP000297777">
    <property type="component" value="Unassembled WGS sequence"/>
</dbReference>
<proteinExistence type="predicted"/>
<keyword evidence="2" id="KW-1185">Reference proteome</keyword>
<name>A0A4Z1EQU2_9HELO</name>
<gene>
    <name evidence="1" type="ORF">BTUL_0065g00570</name>
</gene>
<evidence type="ECO:0000313" key="2">
    <source>
        <dbReference type="Proteomes" id="UP000297777"/>
    </source>
</evidence>